<dbReference type="Proteomes" id="UP001151760">
    <property type="component" value="Unassembled WGS sequence"/>
</dbReference>
<dbReference type="EMBL" id="BQNB010016889">
    <property type="protein sequence ID" value="GJT56925.1"/>
    <property type="molecule type" value="Genomic_DNA"/>
</dbReference>
<evidence type="ECO:0000313" key="1">
    <source>
        <dbReference type="EMBL" id="GJT56925.1"/>
    </source>
</evidence>
<proteinExistence type="predicted"/>
<accession>A0ABQ5F247</accession>
<gene>
    <name evidence="1" type="ORF">Tco_0991979</name>
</gene>
<keyword evidence="2" id="KW-1185">Reference proteome</keyword>
<reference evidence="1" key="1">
    <citation type="journal article" date="2022" name="Int. J. Mol. Sci.">
        <title>Draft Genome of Tanacetum Coccineum: Genomic Comparison of Closely Related Tanacetum-Family Plants.</title>
        <authorList>
            <person name="Yamashiro T."/>
            <person name="Shiraishi A."/>
            <person name="Nakayama K."/>
            <person name="Satake H."/>
        </authorList>
    </citation>
    <scope>NUCLEOTIDE SEQUENCE</scope>
</reference>
<sequence length="101" mass="12186">MSEFGDSSFHDNNGKRMMTPKEEEFYPWDQIKSSDVDICRAFLKLCIVEDPIWDKISRKLKEPLRNTYVDECFHLKTLQAQKYLKYKCLRLMEDKLEDNKE</sequence>
<comment type="caution">
    <text evidence="1">The sequence shown here is derived from an EMBL/GenBank/DDBJ whole genome shotgun (WGS) entry which is preliminary data.</text>
</comment>
<organism evidence="1 2">
    <name type="scientific">Tanacetum coccineum</name>
    <dbReference type="NCBI Taxonomy" id="301880"/>
    <lineage>
        <taxon>Eukaryota</taxon>
        <taxon>Viridiplantae</taxon>
        <taxon>Streptophyta</taxon>
        <taxon>Embryophyta</taxon>
        <taxon>Tracheophyta</taxon>
        <taxon>Spermatophyta</taxon>
        <taxon>Magnoliopsida</taxon>
        <taxon>eudicotyledons</taxon>
        <taxon>Gunneridae</taxon>
        <taxon>Pentapetalae</taxon>
        <taxon>asterids</taxon>
        <taxon>campanulids</taxon>
        <taxon>Asterales</taxon>
        <taxon>Asteraceae</taxon>
        <taxon>Asteroideae</taxon>
        <taxon>Anthemideae</taxon>
        <taxon>Anthemidinae</taxon>
        <taxon>Tanacetum</taxon>
    </lineage>
</organism>
<name>A0ABQ5F247_9ASTR</name>
<protein>
    <submittedName>
        <fullName evidence="1">Uncharacterized protein</fullName>
    </submittedName>
</protein>
<evidence type="ECO:0000313" key="2">
    <source>
        <dbReference type="Proteomes" id="UP001151760"/>
    </source>
</evidence>
<reference evidence="1" key="2">
    <citation type="submission" date="2022-01" db="EMBL/GenBank/DDBJ databases">
        <authorList>
            <person name="Yamashiro T."/>
            <person name="Shiraishi A."/>
            <person name="Satake H."/>
            <person name="Nakayama K."/>
        </authorList>
    </citation>
    <scope>NUCLEOTIDE SEQUENCE</scope>
</reference>